<reference evidence="4" key="1">
    <citation type="submission" date="2025-08" db="UniProtKB">
        <authorList>
            <consortium name="RefSeq"/>
        </authorList>
    </citation>
    <scope>IDENTIFICATION</scope>
    <source>
        <tissue evidence="4">Tentacle</tissue>
    </source>
</reference>
<dbReference type="GeneID" id="116303114"/>
<keyword evidence="3" id="KW-1185">Reference proteome</keyword>
<dbReference type="Proteomes" id="UP000515163">
    <property type="component" value="Unplaced"/>
</dbReference>
<evidence type="ECO:0000259" key="2">
    <source>
        <dbReference type="PROSITE" id="PS50041"/>
    </source>
</evidence>
<sequence>MEHQTPIRITAIALLLVIFQSESFFAIETDYCSCYSFHKIPKNWEDSNKICQDNNGTVISMETEEEYQFINKTIQSLDVRKNEWFIGLKGTSRTDDWKWISGHDMTIDKWLPGEPRGSEGCVKMIKHYKGWGLFDDIDCRTLNMFICEYNEVQSCSSINNKWCFLPPNLPTTKERTTTPSTTSDKKSTAVIYSSTEKGQQTKAFIQTTKPEGTRVIERLNRYVYHGVSLT</sequence>
<evidence type="ECO:0000313" key="3">
    <source>
        <dbReference type="Proteomes" id="UP000515163"/>
    </source>
</evidence>
<organism evidence="3 4">
    <name type="scientific">Actinia tenebrosa</name>
    <name type="common">Australian red waratah sea anemone</name>
    <dbReference type="NCBI Taxonomy" id="6105"/>
    <lineage>
        <taxon>Eukaryota</taxon>
        <taxon>Metazoa</taxon>
        <taxon>Cnidaria</taxon>
        <taxon>Anthozoa</taxon>
        <taxon>Hexacorallia</taxon>
        <taxon>Actiniaria</taxon>
        <taxon>Actiniidae</taxon>
        <taxon>Actinia</taxon>
    </lineage>
</organism>
<dbReference type="InterPro" id="IPR050111">
    <property type="entry name" value="C-type_lectin/snaclec_domain"/>
</dbReference>
<dbReference type="InterPro" id="IPR016186">
    <property type="entry name" value="C-type_lectin-like/link_sf"/>
</dbReference>
<dbReference type="RefSeq" id="XP_031568444.1">
    <property type="nucleotide sequence ID" value="XM_031712584.1"/>
</dbReference>
<keyword evidence="1" id="KW-0732">Signal</keyword>
<dbReference type="SUPFAM" id="SSF56436">
    <property type="entry name" value="C-type lectin-like"/>
    <property type="match status" value="1"/>
</dbReference>
<dbReference type="KEGG" id="aten:116303114"/>
<proteinExistence type="predicted"/>
<dbReference type="PROSITE" id="PS50041">
    <property type="entry name" value="C_TYPE_LECTIN_2"/>
    <property type="match status" value="1"/>
</dbReference>
<name>A0A6P8INJ3_ACTTE</name>
<dbReference type="InterPro" id="IPR001304">
    <property type="entry name" value="C-type_lectin-like"/>
</dbReference>
<dbReference type="AlphaFoldDB" id="A0A6P8INJ3"/>
<feature type="domain" description="C-type lectin" evidence="2">
    <location>
        <begin position="34"/>
        <end position="148"/>
    </location>
</feature>
<dbReference type="Pfam" id="PF00059">
    <property type="entry name" value="Lectin_C"/>
    <property type="match status" value="1"/>
</dbReference>
<accession>A0A6P8INJ3</accession>
<dbReference type="Gene3D" id="3.10.100.10">
    <property type="entry name" value="Mannose-Binding Protein A, subunit A"/>
    <property type="match status" value="1"/>
</dbReference>
<feature type="signal peptide" evidence="1">
    <location>
        <begin position="1"/>
        <end position="26"/>
    </location>
</feature>
<feature type="chain" id="PRO_5028021291" evidence="1">
    <location>
        <begin position="27"/>
        <end position="230"/>
    </location>
</feature>
<dbReference type="InterPro" id="IPR016187">
    <property type="entry name" value="CTDL_fold"/>
</dbReference>
<evidence type="ECO:0000256" key="1">
    <source>
        <dbReference type="SAM" id="SignalP"/>
    </source>
</evidence>
<dbReference type="OrthoDB" id="5976046at2759"/>
<protein>
    <submittedName>
        <fullName evidence="4">Collectin-12-like</fullName>
    </submittedName>
</protein>
<dbReference type="CDD" id="cd00037">
    <property type="entry name" value="CLECT"/>
    <property type="match status" value="1"/>
</dbReference>
<evidence type="ECO:0000313" key="4">
    <source>
        <dbReference type="RefSeq" id="XP_031568444.1"/>
    </source>
</evidence>
<gene>
    <name evidence="4" type="primary">LOC116303114</name>
</gene>
<dbReference type="SMART" id="SM00034">
    <property type="entry name" value="CLECT"/>
    <property type="match status" value="1"/>
</dbReference>
<dbReference type="InParanoid" id="A0A6P8INJ3"/>
<dbReference type="PANTHER" id="PTHR22803">
    <property type="entry name" value="MANNOSE, PHOSPHOLIPASE, LECTIN RECEPTOR RELATED"/>
    <property type="match status" value="1"/>
</dbReference>